<evidence type="ECO:0000256" key="5">
    <source>
        <dbReference type="ARBA" id="ARBA00022989"/>
    </source>
</evidence>
<keyword evidence="16" id="KW-1185">Reference proteome</keyword>
<feature type="topological domain" description="Mitochondrial intermembrane" evidence="13">
    <location>
        <begin position="121"/>
        <end position="649"/>
    </location>
</feature>
<evidence type="ECO:0000256" key="2">
    <source>
        <dbReference type="ARBA" id="ARBA00022516"/>
    </source>
</evidence>
<feature type="active site" description="Charge relay system; for autoendoproteolytic cleavage activity" evidence="13">
    <location>
        <position position="219"/>
    </location>
</feature>
<dbReference type="PANTHER" id="PTHR10067:SF6">
    <property type="entry name" value="PHOSPHATIDYLSERINE DECARBOXYLASE PROENZYME, MITOCHONDRIAL"/>
    <property type="match status" value="1"/>
</dbReference>
<dbReference type="GO" id="GO:0006646">
    <property type="term" value="P:phosphatidylethanolamine biosynthetic process"/>
    <property type="evidence" value="ECO:0007669"/>
    <property type="project" value="UniProtKB-UniRule"/>
</dbReference>
<feature type="active site" description="Charge relay system; for autoendoproteolytic cleavage activity" evidence="13">
    <location>
        <position position="400"/>
    </location>
</feature>
<dbReference type="InterPro" id="IPR003817">
    <property type="entry name" value="PS_Dcarbxylase"/>
</dbReference>
<proteinExistence type="inferred from homology"/>
<evidence type="ECO:0000256" key="10">
    <source>
        <dbReference type="ARBA" id="ARBA00023264"/>
    </source>
</evidence>
<dbReference type="UniPathway" id="UPA00558">
    <property type="reaction ID" value="UER00616"/>
</dbReference>
<reference evidence="15" key="1">
    <citation type="submission" date="2020-05" db="UniProtKB">
        <authorList>
            <consortium name="EnsemblMetazoa"/>
        </authorList>
    </citation>
    <scope>IDENTIFICATION</scope>
    <source>
        <strain evidence="15">TTRI</strain>
    </source>
</reference>
<feature type="chain" id="PRO_5023212745" description="Phosphatidylserine decarboxylase beta chain" evidence="13">
    <location>
        <begin position="1"/>
        <end position="399"/>
    </location>
</feature>
<dbReference type="GO" id="GO:0004609">
    <property type="term" value="F:phosphatidylserine decarboxylase activity"/>
    <property type="evidence" value="ECO:0007669"/>
    <property type="project" value="UniProtKB-UniRule"/>
</dbReference>
<evidence type="ECO:0000256" key="1">
    <source>
        <dbReference type="ARBA" id="ARBA00005189"/>
    </source>
</evidence>
<evidence type="ECO:0000256" key="9">
    <source>
        <dbReference type="ARBA" id="ARBA00023239"/>
    </source>
</evidence>
<evidence type="ECO:0000313" key="16">
    <source>
        <dbReference type="Proteomes" id="UP000078200"/>
    </source>
</evidence>
<dbReference type="AlphaFoldDB" id="A0A1A9VR18"/>
<keyword evidence="2 13" id="KW-0444">Lipid biosynthesis</keyword>
<comment type="PTM">
    <text evidence="13">Is synthesized initially as an inactive proenzyme. Formation of the active enzyme involves a self-maturation process in which the active site pyruvoyl group is generated from an internal serine residue via an autocatalytic post-translational modification. Two non-identical subunits are generated from the proenzyme in this reaction, and the pyruvate is formed at the N-terminus of the alpha chain, which is derived from the carboxyl end of the proenzyme. The autoendoproteolytic cleavage occurs by a canonical serine protease mechanism, in which the side chain hydroxyl group of the serine supplies its oxygen atom to form the C-terminus of the beta chain, while the remainder of the serine residue undergoes an oxidative deamination to produce ammonia and the pyruvoyl prosthetic group on the alpha chain. During this reaction, the Ser that is part of the protease active site of the proenzyme becomes the pyruvoyl prosthetic group, which constitutes an essential element of the active site of the mature decarboxylase.</text>
</comment>
<keyword evidence="6 13" id="KW-0443">Lipid metabolism</keyword>
<feature type="topological domain" description="Mitochondrial matrix" evidence="13">
    <location>
        <begin position="1"/>
        <end position="101"/>
    </location>
</feature>
<dbReference type="STRING" id="7395.A0A1A9VR18"/>
<accession>A0A1A9VR18</accession>
<dbReference type="InterPro" id="IPR033661">
    <property type="entry name" value="PSD_type1_euk"/>
</dbReference>
<comment type="function">
    <text evidence="12">Catalyzes the formation of phosphatidylethanolamine (PtdEtn) from phosphatidylserine (PtdSer). Plays a central role in phospholipid metabolism and in the interorganelle trafficking of phosphatidylserine. May be involved in lipid droplet biogenesis at the endoplasmic reticulum membrane.</text>
</comment>
<comment type="pathway">
    <text evidence="1">Lipid metabolism.</text>
</comment>
<feature type="domain" description="Rhodanese" evidence="14">
    <location>
        <begin position="564"/>
        <end position="644"/>
    </location>
</feature>
<feature type="active site" description="Charge relay system; for autoendoproteolytic cleavage activity" evidence="13">
    <location>
        <position position="290"/>
    </location>
</feature>
<dbReference type="InterPro" id="IPR036873">
    <property type="entry name" value="Rhodanese-like_dom_sf"/>
</dbReference>
<evidence type="ECO:0000259" key="14">
    <source>
        <dbReference type="PROSITE" id="PS50206"/>
    </source>
</evidence>
<evidence type="ECO:0000256" key="12">
    <source>
        <dbReference type="ARBA" id="ARBA00045136"/>
    </source>
</evidence>
<evidence type="ECO:0000256" key="7">
    <source>
        <dbReference type="ARBA" id="ARBA00023136"/>
    </source>
</evidence>
<feature type="chain" id="PRO_5023212744" description="Phosphatidylserine decarboxylase alpha chain" evidence="13">
    <location>
        <begin position="400"/>
        <end position="649"/>
    </location>
</feature>
<dbReference type="PROSITE" id="PS50206">
    <property type="entry name" value="RHODANESE_3"/>
    <property type="match status" value="1"/>
</dbReference>
<evidence type="ECO:0000256" key="6">
    <source>
        <dbReference type="ARBA" id="ARBA00023098"/>
    </source>
</evidence>
<comment type="subcellular location">
    <molecule>Phosphatidylserine decarboxylase alpha chain</molecule>
    <subcellularLocation>
        <location evidence="13">Mitochondrion inner membrane</location>
        <topology evidence="13">Peripheral membrane protein</topology>
        <orientation evidence="13">Intermembrane side</orientation>
    </subcellularLocation>
    <text evidence="13">Anchored to the mitochondrial inner membrane through its interaction with the integral membrane beta chain.</text>
</comment>
<dbReference type="HAMAP" id="MF_03208">
    <property type="entry name" value="PS_decarb_PSD_B_type1_euk"/>
    <property type="match status" value="1"/>
</dbReference>
<sequence>MVSYFMPRGRFLIKPPNFRQLRQEHHHQQENSKWPVLRSFRQNFSQKNENSGDHNTKQAAVSVRAMVRVKPSLSPTHSIQQQRLQQERRNALLRWTGFLLKWAPVGICVFGAIEWQLNKQNCIKNRTLHTATQFQSKIYSLLPLRLISRCWGWLASCYIPESVRPFIFGLYSNTFKVNLEEALYPDLKHYKTFAEFFTRPLRDGVRTIDSDAPLISPADGKILHLGKACRSLIEQVKGVNYNIADFLGPTTWLRESKHDSNYMNALKYNNSTTLYHCVIYLAPGDYHRFHSPADWNSFFRRHFTGELFSVSPRIATWLPGLFCLNERVLYVGEWEHGFFSFTAVGATNVGSVQIFMDSDLKTNQWAGLDFRTPRTFYDMSIDHGNLFKKGDLVGQFNMGSTIVLLFEAPLSFEFKVKPGQKVEVGQSLGKLLKKNKNKKFDNAKAFYSRHKLPAKLNYTWPTNDDLDDAYKQPLPITAAIIITEKPKDISTSPSELTMTNRLLLRHFLRNPTLTNQLSLKSHFPYLLYPYLHRHLRNQKRGRLPTRGDGTIGLADYKEIKELPYYPDKILIDVREPDEVFATGKIPTSVNIPVKKLVKALARKSDRDEKNMLRQRGPKRPPERAIRIDYKIAKLYKGSWNDWIKEECCR</sequence>
<name>A0A1A9VR18_GLOAU</name>
<dbReference type="InterPro" id="IPR001763">
    <property type="entry name" value="Rhodanese-like_dom"/>
</dbReference>
<comment type="pathway">
    <text evidence="13">Phospholipid metabolism; phosphatidylethanolamine biosynthesis; phosphatidylethanolamine from CDP-diacylglycerol: step 2/2.</text>
</comment>
<keyword evidence="4 13" id="KW-0210">Decarboxylase</keyword>
<dbReference type="Pfam" id="PF02666">
    <property type="entry name" value="PS_Dcarbxylase"/>
    <property type="match status" value="1"/>
</dbReference>
<evidence type="ECO:0000256" key="13">
    <source>
        <dbReference type="HAMAP-Rule" id="MF_03208"/>
    </source>
</evidence>
<keyword evidence="7 13" id="KW-0472">Membrane</keyword>
<protein>
    <recommendedName>
        <fullName evidence="13">Phosphatidylserine decarboxylase proenzyme, mitochondrial</fullName>
        <ecNumber evidence="13">4.1.1.65</ecNumber>
    </recommendedName>
    <component>
        <recommendedName>
            <fullName evidence="13">Phosphatidylserine decarboxylase beta chain</fullName>
        </recommendedName>
    </component>
    <component>
        <recommendedName>
            <fullName evidence="13">Phosphatidylserine decarboxylase alpha chain</fullName>
        </recommendedName>
    </component>
</protein>
<organism evidence="15 16">
    <name type="scientific">Glossina austeni</name>
    <name type="common">Savannah tsetse fly</name>
    <dbReference type="NCBI Taxonomy" id="7395"/>
    <lineage>
        <taxon>Eukaryota</taxon>
        <taxon>Metazoa</taxon>
        <taxon>Ecdysozoa</taxon>
        <taxon>Arthropoda</taxon>
        <taxon>Hexapoda</taxon>
        <taxon>Insecta</taxon>
        <taxon>Pterygota</taxon>
        <taxon>Neoptera</taxon>
        <taxon>Endopterygota</taxon>
        <taxon>Diptera</taxon>
        <taxon>Brachycera</taxon>
        <taxon>Muscomorpha</taxon>
        <taxon>Hippoboscoidea</taxon>
        <taxon>Glossinidae</taxon>
        <taxon>Glossina</taxon>
    </lineage>
</organism>
<keyword evidence="3 13" id="KW-0812">Transmembrane</keyword>
<evidence type="ECO:0000313" key="15">
    <source>
        <dbReference type="EnsemblMetazoa" id="GAUT044826-PA"/>
    </source>
</evidence>
<dbReference type="PANTHER" id="PTHR10067">
    <property type="entry name" value="PHOSPHATIDYLSERINE DECARBOXYLASE"/>
    <property type="match status" value="1"/>
</dbReference>
<dbReference type="GO" id="GO:0016540">
    <property type="term" value="P:protein autoprocessing"/>
    <property type="evidence" value="ECO:0007669"/>
    <property type="project" value="UniProtKB-UniRule"/>
</dbReference>
<keyword evidence="10 13" id="KW-1208">Phospholipid metabolism</keyword>
<feature type="modified residue" description="Pyruvic acid (Ser); by autocatalysis" evidence="13">
    <location>
        <position position="400"/>
    </location>
</feature>
<keyword evidence="9 13" id="KW-0456">Lyase</keyword>
<dbReference type="Pfam" id="PF00581">
    <property type="entry name" value="Rhodanese"/>
    <property type="match status" value="1"/>
</dbReference>
<keyword evidence="13" id="KW-0865">Zymogen</keyword>
<comment type="subcellular location">
    <molecule>Phosphatidylserine decarboxylase beta chain</molecule>
    <subcellularLocation>
        <location evidence="13">Mitochondrion inner membrane</location>
        <topology evidence="13">Single-pass membrane protein</topology>
        <orientation evidence="13">Intermembrane side</orientation>
    </subcellularLocation>
</comment>
<dbReference type="Proteomes" id="UP000078200">
    <property type="component" value="Unassembled WGS sequence"/>
</dbReference>
<keyword evidence="8 13" id="KW-0594">Phospholipid biosynthesis</keyword>
<feature type="active site" description="Schiff-base intermediate with substrate; via pyruvic acid; for decarboxylase activity" evidence="13">
    <location>
        <position position="400"/>
    </location>
</feature>
<evidence type="ECO:0000256" key="11">
    <source>
        <dbReference type="ARBA" id="ARBA00023317"/>
    </source>
</evidence>
<evidence type="ECO:0000256" key="4">
    <source>
        <dbReference type="ARBA" id="ARBA00022793"/>
    </source>
</evidence>
<keyword evidence="13" id="KW-0999">Mitochondrion inner membrane</keyword>
<keyword evidence="5 13" id="KW-1133">Transmembrane helix</keyword>
<comment type="similarity">
    <text evidence="13">Belongs to the phosphatidylserine decarboxylase family. PSD-B subfamily. Eukaryotic type I sub-subfamily.</text>
</comment>
<dbReference type="GO" id="GO:0005743">
    <property type="term" value="C:mitochondrial inner membrane"/>
    <property type="evidence" value="ECO:0007669"/>
    <property type="project" value="UniProtKB-SubCell"/>
</dbReference>
<dbReference type="NCBIfam" id="TIGR00163">
    <property type="entry name" value="PS_decarb"/>
    <property type="match status" value="1"/>
</dbReference>
<keyword evidence="13" id="KW-0496">Mitochondrion</keyword>
<dbReference type="Gene3D" id="3.40.250.10">
    <property type="entry name" value="Rhodanese-like domain"/>
    <property type="match status" value="1"/>
</dbReference>
<evidence type="ECO:0000256" key="8">
    <source>
        <dbReference type="ARBA" id="ARBA00023209"/>
    </source>
</evidence>
<dbReference type="InterPro" id="IPR033177">
    <property type="entry name" value="PSD-B"/>
</dbReference>
<evidence type="ECO:0000256" key="3">
    <source>
        <dbReference type="ARBA" id="ARBA00022692"/>
    </source>
</evidence>
<dbReference type="EC" id="4.1.1.65" evidence="13"/>
<comment type="cofactor">
    <cofactor evidence="13">
        <name>pyruvate</name>
        <dbReference type="ChEBI" id="CHEBI:15361"/>
    </cofactor>
    <text evidence="13">Binds 1 pyruvoyl group covalently per subunit.</text>
</comment>
<feature type="site" description="Cleavage (non-hydrolytic); by autocatalysis" evidence="13">
    <location>
        <begin position="399"/>
        <end position="400"/>
    </location>
</feature>
<dbReference type="EnsemblMetazoa" id="GAUT044826-RA">
    <property type="protein sequence ID" value="GAUT044826-PA"/>
    <property type="gene ID" value="GAUT044826"/>
</dbReference>
<comment type="subunit">
    <text evidence="13">Heterodimer of a large membrane-associated beta subunit and a small pyruvoyl-containing alpha subunit.</text>
</comment>
<dbReference type="VEuPathDB" id="VectorBase:GAUT044826"/>
<keyword evidence="11 13" id="KW-0670">Pyruvate</keyword>
<comment type="catalytic activity">
    <reaction evidence="13">
        <text>a 1,2-diacyl-sn-glycero-3-phospho-L-serine + H(+) = a 1,2-diacyl-sn-glycero-3-phosphoethanolamine + CO2</text>
        <dbReference type="Rhea" id="RHEA:20828"/>
        <dbReference type="ChEBI" id="CHEBI:15378"/>
        <dbReference type="ChEBI" id="CHEBI:16526"/>
        <dbReference type="ChEBI" id="CHEBI:57262"/>
        <dbReference type="ChEBI" id="CHEBI:64612"/>
        <dbReference type="EC" id="4.1.1.65"/>
    </reaction>
</comment>
<dbReference type="SUPFAM" id="SSF52821">
    <property type="entry name" value="Rhodanese/Cell cycle control phosphatase"/>
    <property type="match status" value="1"/>
</dbReference>